<gene>
    <name evidence="1" type="ORF">VNO77_22818</name>
    <name evidence="2" type="ORF">VNO77_22819</name>
</gene>
<dbReference type="EMBL" id="JAYMYQ010000005">
    <property type="protein sequence ID" value="KAK7328701.1"/>
    <property type="molecule type" value="Genomic_DNA"/>
</dbReference>
<proteinExistence type="predicted"/>
<accession>A0AAN9L5W3</accession>
<comment type="caution">
    <text evidence="2">The sequence shown here is derived from an EMBL/GenBank/DDBJ whole genome shotgun (WGS) entry which is preliminary data.</text>
</comment>
<dbReference type="Proteomes" id="UP001367508">
    <property type="component" value="Unassembled WGS sequence"/>
</dbReference>
<dbReference type="EMBL" id="JAYMYQ010000005">
    <property type="protein sequence ID" value="KAK7328702.1"/>
    <property type="molecule type" value="Genomic_DNA"/>
</dbReference>
<evidence type="ECO:0000313" key="1">
    <source>
        <dbReference type="EMBL" id="KAK7328701.1"/>
    </source>
</evidence>
<evidence type="ECO:0000313" key="2">
    <source>
        <dbReference type="EMBL" id="KAK7328702.1"/>
    </source>
</evidence>
<name>A0AAN9L5W3_CANGL</name>
<evidence type="ECO:0000313" key="3">
    <source>
        <dbReference type="Proteomes" id="UP001367508"/>
    </source>
</evidence>
<protein>
    <submittedName>
        <fullName evidence="2">Uncharacterized protein</fullName>
    </submittedName>
</protein>
<reference evidence="2 3" key="1">
    <citation type="submission" date="2024-01" db="EMBL/GenBank/DDBJ databases">
        <title>The genomes of 5 underutilized Papilionoideae crops provide insights into root nodulation and disease resistanc.</title>
        <authorList>
            <person name="Jiang F."/>
        </authorList>
    </citation>
    <scope>NUCLEOTIDE SEQUENCE [LARGE SCALE GENOMIC DNA]</scope>
    <source>
        <strain evidence="2">LVBAO_FW01</strain>
        <tissue evidence="2">Leaves</tissue>
    </source>
</reference>
<sequence>MIGATNPRESRCFGKDGTVVVGIDRHGAGANCQEENYLQLTIVARHCTHRRAHVLWASLASCSITTYKLAPNSDPKGVKPPWQRRYNLNRLSARMPFLHDPNYIQGPFSSKLRRRGVIRVLDDLPGRLAEASFLPRIFKKTFPYCGERKGLSNEWSFLFCLENSFW</sequence>
<keyword evidence="3" id="KW-1185">Reference proteome</keyword>
<dbReference type="AlphaFoldDB" id="A0AAN9L5W3"/>
<organism evidence="2 3">
    <name type="scientific">Canavalia gladiata</name>
    <name type="common">Sword bean</name>
    <name type="synonym">Dolichos gladiatus</name>
    <dbReference type="NCBI Taxonomy" id="3824"/>
    <lineage>
        <taxon>Eukaryota</taxon>
        <taxon>Viridiplantae</taxon>
        <taxon>Streptophyta</taxon>
        <taxon>Embryophyta</taxon>
        <taxon>Tracheophyta</taxon>
        <taxon>Spermatophyta</taxon>
        <taxon>Magnoliopsida</taxon>
        <taxon>eudicotyledons</taxon>
        <taxon>Gunneridae</taxon>
        <taxon>Pentapetalae</taxon>
        <taxon>rosids</taxon>
        <taxon>fabids</taxon>
        <taxon>Fabales</taxon>
        <taxon>Fabaceae</taxon>
        <taxon>Papilionoideae</taxon>
        <taxon>50 kb inversion clade</taxon>
        <taxon>NPAAA clade</taxon>
        <taxon>indigoferoid/millettioid clade</taxon>
        <taxon>Phaseoleae</taxon>
        <taxon>Canavalia</taxon>
    </lineage>
</organism>